<keyword evidence="3" id="KW-1185">Reference proteome</keyword>
<dbReference type="EMBL" id="JAYMYR010000007">
    <property type="protein sequence ID" value="KAK7353416.1"/>
    <property type="molecule type" value="Genomic_DNA"/>
</dbReference>
<proteinExistence type="predicted"/>
<gene>
    <name evidence="2" type="ORF">VNO80_18863</name>
</gene>
<protein>
    <submittedName>
        <fullName evidence="2">Uncharacterized protein</fullName>
    </submittedName>
</protein>
<evidence type="ECO:0000313" key="3">
    <source>
        <dbReference type="Proteomes" id="UP001374584"/>
    </source>
</evidence>
<comment type="caution">
    <text evidence="2">The sequence shown here is derived from an EMBL/GenBank/DDBJ whole genome shotgun (WGS) entry which is preliminary data.</text>
</comment>
<dbReference type="Proteomes" id="UP001374584">
    <property type="component" value="Unassembled WGS sequence"/>
</dbReference>
<sequence>MALKVGLSRLLYNYLLAMGAVPKFLAQQMGGWSQALLLNSRPGQLVLCTILGDRNMDGRVDYPVSPGCG</sequence>
<feature type="chain" id="PRO_5043042000" evidence="1">
    <location>
        <begin position="27"/>
        <end position="69"/>
    </location>
</feature>
<organism evidence="2 3">
    <name type="scientific">Phaseolus coccineus</name>
    <name type="common">Scarlet runner bean</name>
    <name type="synonym">Phaseolus multiflorus</name>
    <dbReference type="NCBI Taxonomy" id="3886"/>
    <lineage>
        <taxon>Eukaryota</taxon>
        <taxon>Viridiplantae</taxon>
        <taxon>Streptophyta</taxon>
        <taxon>Embryophyta</taxon>
        <taxon>Tracheophyta</taxon>
        <taxon>Spermatophyta</taxon>
        <taxon>Magnoliopsida</taxon>
        <taxon>eudicotyledons</taxon>
        <taxon>Gunneridae</taxon>
        <taxon>Pentapetalae</taxon>
        <taxon>rosids</taxon>
        <taxon>fabids</taxon>
        <taxon>Fabales</taxon>
        <taxon>Fabaceae</taxon>
        <taxon>Papilionoideae</taxon>
        <taxon>50 kb inversion clade</taxon>
        <taxon>NPAAA clade</taxon>
        <taxon>indigoferoid/millettioid clade</taxon>
        <taxon>Phaseoleae</taxon>
        <taxon>Phaseolus</taxon>
    </lineage>
</organism>
<feature type="signal peptide" evidence="1">
    <location>
        <begin position="1"/>
        <end position="26"/>
    </location>
</feature>
<name>A0AAN9MF48_PHACN</name>
<reference evidence="2 3" key="1">
    <citation type="submission" date="2024-01" db="EMBL/GenBank/DDBJ databases">
        <title>The genomes of 5 underutilized Papilionoideae crops provide insights into root nodulation and disease resistanc.</title>
        <authorList>
            <person name="Jiang F."/>
        </authorList>
    </citation>
    <scope>NUCLEOTIDE SEQUENCE [LARGE SCALE GENOMIC DNA]</scope>
    <source>
        <strain evidence="2">JINMINGXINNONG_FW02</strain>
        <tissue evidence="2">Leaves</tissue>
    </source>
</reference>
<dbReference type="AlphaFoldDB" id="A0AAN9MF48"/>
<accession>A0AAN9MF48</accession>
<evidence type="ECO:0000256" key="1">
    <source>
        <dbReference type="SAM" id="SignalP"/>
    </source>
</evidence>
<evidence type="ECO:0000313" key="2">
    <source>
        <dbReference type="EMBL" id="KAK7353416.1"/>
    </source>
</evidence>
<keyword evidence="1" id="KW-0732">Signal</keyword>